<keyword evidence="4" id="KW-1185">Reference proteome</keyword>
<proteinExistence type="predicted"/>
<feature type="compositionally biased region" description="Polar residues" evidence="1">
    <location>
        <begin position="185"/>
        <end position="200"/>
    </location>
</feature>
<evidence type="ECO:0000256" key="2">
    <source>
        <dbReference type="SAM" id="SignalP"/>
    </source>
</evidence>
<reference evidence="3" key="1">
    <citation type="submission" date="2023-10" db="EMBL/GenBank/DDBJ databases">
        <authorList>
            <person name="Chen Y."/>
            <person name="Shah S."/>
            <person name="Dougan E. K."/>
            <person name="Thang M."/>
            <person name="Chan C."/>
        </authorList>
    </citation>
    <scope>NUCLEOTIDE SEQUENCE [LARGE SCALE GENOMIC DNA]</scope>
</reference>
<accession>A0ABN9PLY9</accession>
<comment type="caution">
    <text evidence="3">The sequence shown here is derived from an EMBL/GenBank/DDBJ whole genome shotgun (WGS) entry which is preliminary data.</text>
</comment>
<name>A0ABN9PLY9_9DINO</name>
<evidence type="ECO:0000313" key="4">
    <source>
        <dbReference type="Proteomes" id="UP001189429"/>
    </source>
</evidence>
<feature type="compositionally biased region" description="Pro residues" evidence="1">
    <location>
        <begin position="201"/>
        <end position="210"/>
    </location>
</feature>
<sequence length="210" mass="20901">MVAVVVAVLGLAVVQMPSADPPWGAALAVAVAPGAAPVGVQVDAMAAFASMQACAPGPVVAGLPIGALGAARPAQPQADPSLLILSTSPQAARGQGPRPRPRGDEGAPAQGPAAPAAALPVPPAASCEASPRASPSRGRAAPELAASPVSVRNTFVDFPVERSPSLDSFFEERRVRSSPTSPVSKGQQPNRFGMCSTPTDSAPPSPRAAE</sequence>
<gene>
    <name evidence="3" type="ORF">PCOR1329_LOCUS3194</name>
</gene>
<organism evidence="3 4">
    <name type="scientific">Prorocentrum cordatum</name>
    <dbReference type="NCBI Taxonomy" id="2364126"/>
    <lineage>
        <taxon>Eukaryota</taxon>
        <taxon>Sar</taxon>
        <taxon>Alveolata</taxon>
        <taxon>Dinophyceae</taxon>
        <taxon>Prorocentrales</taxon>
        <taxon>Prorocentraceae</taxon>
        <taxon>Prorocentrum</taxon>
    </lineage>
</organism>
<protein>
    <submittedName>
        <fullName evidence="3">Uncharacterized protein</fullName>
    </submittedName>
</protein>
<feature type="signal peptide" evidence="2">
    <location>
        <begin position="1"/>
        <end position="19"/>
    </location>
</feature>
<dbReference type="Proteomes" id="UP001189429">
    <property type="component" value="Unassembled WGS sequence"/>
</dbReference>
<keyword evidence="2" id="KW-0732">Signal</keyword>
<feature type="non-terminal residue" evidence="3">
    <location>
        <position position="210"/>
    </location>
</feature>
<evidence type="ECO:0000256" key="1">
    <source>
        <dbReference type="SAM" id="MobiDB-lite"/>
    </source>
</evidence>
<evidence type="ECO:0000313" key="3">
    <source>
        <dbReference type="EMBL" id="CAK0792694.1"/>
    </source>
</evidence>
<feature type="chain" id="PRO_5046453101" evidence="2">
    <location>
        <begin position="20"/>
        <end position="210"/>
    </location>
</feature>
<feature type="region of interest" description="Disordered" evidence="1">
    <location>
        <begin position="89"/>
        <end position="210"/>
    </location>
</feature>
<dbReference type="EMBL" id="CAUYUJ010000814">
    <property type="protein sequence ID" value="CAK0792694.1"/>
    <property type="molecule type" value="Genomic_DNA"/>
</dbReference>
<feature type="compositionally biased region" description="Low complexity" evidence="1">
    <location>
        <begin position="106"/>
        <end position="119"/>
    </location>
</feature>